<evidence type="ECO:0008006" key="3">
    <source>
        <dbReference type="Google" id="ProtNLM"/>
    </source>
</evidence>
<reference evidence="2" key="1">
    <citation type="submission" date="2021-01" db="EMBL/GenBank/DDBJ databases">
        <authorList>
            <person name="Corre E."/>
            <person name="Pelletier E."/>
            <person name="Niang G."/>
            <person name="Scheremetjew M."/>
            <person name="Finn R."/>
            <person name="Kale V."/>
            <person name="Holt S."/>
            <person name="Cochrane G."/>
            <person name="Meng A."/>
            <person name="Brown T."/>
            <person name="Cohen L."/>
        </authorList>
    </citation>
    <scope>NUCLEOTIDE SEQUENCE</scope>
    <source>
        <strain evidence="2">CCMP2078</strain>
    </source>
</reference>
<dbReference type="EMBL" id="HBEA01001825">
    <property type="protein sequence ID" value="CAD8251853.1"/>
    <property type="molecule type" value="Transcribed_RNA"/>
</dbReference>
<feature type="chain" id="PRO_5031057871" description="Secreted protein" evidence="1">
    <location>
        <begin position="27"/>
        <end position="161"/>
    </location>
</feature>
<sequence length="161" mass="17343">MEYGTMAKLMMMMVVVLASLIAVVAAGDDDAPVLSLTAQEASESEVIEQQEEALAPEPAGDDVLASDRGLLGGRVGYDFSPLGSGGGLVVEDRHDDRRRLRNLLDDDVVLDMAPAPEFALAVDRSYLSEDPAALSDPTIRDGTYLPEIANSERLREENRIP</sequence>
<keyword evidence="1" id="KW-0732">Signal</keyword>
<feature type="signal peptide" evidence="1">
    <location>
        <begin position="1"/>
        <end position="26"/>
    </location>
</feature>
<gene>
    <name evidence="2" type="ORF">PPYR1160_LOCUS1345</name>
</gene>
<protein>
    <recommendedName>
        <fullName evidence="3">Secreted protein</fullName>
    </recommendedName>
</protein>
<evidence type="ECO:0000313" key="2">
    <source>
        <dbReference type="EMBL" id="CAD8251853.1"/>
    </source>
</evidence>
<accession>A0A7R9U3W0</accession>
<dbReference type="AlphaFoldDB" id="A0A7R9U3W0"/>
<evidence type="ECO:0000256" key="1">
    <source>
        <dbReference type="SAM" id="SignalP"/>
    </source>
</evidence>
<name>A0A7R9U3W0_9STRA</name>
<organism evidence="2">
    <name type="scientific">Pinguiococcus pyrenoidosus</name>
    <dbReference type="NCBI Taxonomy" id="172671"/>
    <lineage>
        <taxon>Eukaryota</taxon>
        <taxon>Sar</taxon>
        <taxon>Stramenopiles</taxon>
        <taxon>Ochrophyta</taxon>
        <taxon>Pinguiophyceae</taxon>
        <taxon>Pinguiochrysidales</taxon>
        <taxon>Pinguiochrysidaceae</taxon>
        <taxon>Pinguiococcus</taxon>
    </lineage>
</organism>
<proteinExistence type="predicted"/>